<dbReference type="EMBL" id="ATCF01000016">
    <property type="protein sequence ID" value="EPD99407.1"/>
    <property type="molecule type" value="Genomic_DNA"/>
</dbReference>
<dbReference type="AlphaFoldDB" id="S3BZB8"/>
<dbReference type="RefSeq" id="WP_016474380.1">
    <property type="nucleotide sequence ID" value="NZ_KE150480.1"/>
</dbReference>
<feature type="transmembrane region" description="Helical" evidence="1">
    <location>
        <begin position="37"/>
        <end position="54"/>
    </location>
</feature>
<evidence type="ECO:0000256" key="1">
    <source>
        <dbReference type="SAM" id="Phobius"/>
    </source>
</evidence>
<feature type="transmembrane region" description="Helical" evidence="1">
    <location>
        <begin position="342"/>
        <end position="362"/>
    </location>
</feature>
<feature type="transmembrane region" description="Helical" evidence="1">
    <location>
        <begin position="224"/>
        <end position="243"/>
    </location>
</feature>
<keyword evidence="5" id="KW-1185">Reference proteome</keyword>
<evidence type="ECO:0000259" key="3">
    <source>
        <dbReference type="Pfam" id="PF19040"/>
    </source>
</evidence>
<dbReference type="GO" id="GO:0016747">
    <property type="term" value="F:acyltransferase activity, transferring groups other than amino-acyl groups"/>
    <property type="evidence" value="ECO:0007669"/>
    <property type="project" value="InterPro"/>
</dbReference>
<dbReference type="Pfam" id="PF19040">
    <property type="entry name" value="SGNH"/>
    <property type="match status" value="1"/>
</dbReference>
<dbReference type="InterPro" id="IPR050879">
    <property type="entry name" value="Acyltransferase_3"/>
</dbReference>
<feature type="transmembrane region" description="Helical" evidence="1">
    <location>
        <begin position="193"/>
        <end position="212"/>
    </location>
</feature>
<feature type="transmembrane region" description="Helical" evidence="1">
    <location>
        <begin position="313"/>
        <end position="336"/>
    </location>
</feature>
<dbReference type="eggNOG" id="COG1835">
    <property type="taxonomic scope" value="Bacteria"/>
</dbReference>
<keyword evidence="1" id="KW-0472">Membrane</keyword>
<dbReference type="PATRIC" id="fig|1203554.3.peg.1111"/>
<feature type="transmembrane region" description="Helical" evidence="1">
    <location>
        <begin position="163"/>
        <end position="186"/>
    </location>
</feature>
<accession>S3BZB8</accession>
<keyword evidence="1" id="KW-0812">Transmembrane</keyword>
<evidence type="ECO:0008006" key="6">
    <source>
        <dbReference type="Google" id="ProtNLM"/>
    </source>
</evidence>
<dbReference type="GO" id="GO:0009103">
    <property type="term" value="P:lipopolysaccharide biosynthetic process"/>
    <property type="evidence" value="ECO:0007669"/>
    <property type="project" value="TreeGrafter"/>
</dbReference>
<proteinExistence type="predicted"/>
<dbReference type="Pfam" id="PF01757">
    <property type="entry name" value="Acyl_transf_3"/>
    <property type="match status" value="1"/>
</dbReference>
<dbReference type="PANTHER" id="PTHR23028:SF53">
    <property type="entry name" value="ACYL_TRANSF_3 DOMAIN-CONTAINING PROTEIN"/>
    <property type="match status" value="1"/>
</dbReference>
<keyword evidence="1" id="KW-1133">Transmembrane helix</keyword>
<evidence type="ECO:0000259" key="2">
    <source>
        <dbReference type="Pfam" id="PF01757"/>
    </source>
</evidence>
<dbReference type="InterPro" id="IPR002656">
    <property type="entry name" value="Acyl_transf_3_dom"/>
</dbReference>
<organism evidence="4 5">
    <name type="scientific">Sutterella wadsworthensis HGA0223</name>
    <dbReference type="NCBI Taxonomy" id="1203554"/>
    <lineage>
        <taxon>Bacteria</taxon>
        <taxon>Pseudomonadati</taxon>
        <taxon>Pseudomonadota</taxon>
        <taxon>Betaproteobacteria</taxon>
        <taxon>Burkholderiales</taxon>
        <taxon>Sutterellaceae</taxon>
        <taxon>Sutterella</taxon>
    </lineage>
</organism>
<feature type="transmembrane region" description="Helical" evidence="1">
    <location>
        <begin position="374"/>
        <end position="393"/>
    </location>
</feature>
<evidence type="ECO:0000313" key="4">
    <source>
        <dbReference type="EMBL" id="EPD99407.1"/>
    </source>
</evidence>
<feature type="domain" description="Acyltransferase 3" evidence="2">
    <location>
        <begin position="35"/>
        <end position="359"/>
    </location>
</feature>
<name>S3BZB8_9BURK</name>
<dbReference type="Proteomes" id="UP000014400">
    <property type="component" value="Unassembled WGS sequence"/>
</dbReference>
<gene>
    <name evidence="4" type="ORF">HMPREF1476_01086</name>
</gene>
<protein>
    <recommendedName>
        <fullName evidence="6">Acyltransferase 3 domain-containing protein</fullName>
    </recommendedName>
</protein>
<comment type="caution">
    <text evidence="4">The sequence shown here is derived from an EMBL/GenBank/DDBJ whole genome shotgun (WGS) entry which is preliminary data.</text>
</comment>
<dbReference type="PANTHER" id="PTHR23028">
    <property type="entry name" value="ACETYLTRANSFERASE"/>
    <property type="match status" value="1"/>
</dbReference>
<evidence type="ECO:0000313" key="5">
    <source>
        <dbReference type="Proteomes" id="UP000014400"/>
    </source>
</evidence>
<dbReference type="GO" id="GO:0016020">
    <property type="term" value="C:membrane"/>
    <property type="evidence" value="ECO:0007669"/>
    <property type="project" value="TreeGrafter"/>
</dbReference>
<feature type="transmembrane region" description="Helical" evidence="1">
    <location>
        <begin position="255"/>
        <end position="272"/>
    </location>
</feature>
<feature type="domain" description="SGNH" evidence="3">
    <location>
        <begin position="442"/>
        <end position="628"/>
    </location>
</feature>
<dbReference type="InterPro" id="IPR043968">
    <property type="entry name" value="SGNH"/>
</dbReference>
<dbReference type="HOGENOM" id="CLU_005679_10_2_4"/>
<feature type="transmembrane region" description="Helical" evidence="1">
    <location>
        <begin position="60"/>
        <end position="80"/>
    </location>
</feature>
<feature type="transmembrane region" description="Helical" evidence="1">
    <location>
        <begin position="278"/>
        <end position="301"/>
    </location>
</feature>
<feature type="transmembrane region" description="Helical" evidence="1">
    <location>
        <begin position="101"/>
        <end position="120"/>
    </location>
</feature>
<reference evidence="4 5" key="1">
    <citation type="submission" date="2013-04" db="EMBL/GenBank/DDBJ databases">
        <title>The Genome Sequence of Sutterella wadsworthensis HGA0223.</title>
        <authorList>
            <consortium name="The Broad Institute Genomics Platform"/>
            <person name="Earl A."/>
            <person name="Ward D."/>
            <person name="Feldgarden M."/>
            <person name="Gevers D."/>
            <person name="Schmidt T.M."/>
            <person name="Dover J."/>
            <person name="Dai D."/>
            <person name="Walker B."/>
            <person name="Young S."/>
            <person name="Zeng Q."/>
            <person name="Gargeya S."/>
            <person name="Fitzgerald M."/>
            <person name="Haas B."/>
            <person name="Abouelleil A."/>
            <person name="Allen A.W."/>
            <person name="Alvarado L."/>
            <person name="Arachchi H.M."/>
            <person name="Berlin A.M."/>
            <person name="Chapman S.B."/>
            <person name="Gainer-Dewar J."/>
            <person name="Goldberg J."/>
            <person name="Griggs A."/>
            <person name="Gujja S."/>
            <person name="Hansen M."/>
            <person name="Howarth C."/>
            <person name="Imamovic A."/>
            <person name="Ireland A."/>
            <person name="Larimer J."/>
            <person name="McCowan C."/>
            <person name="Murphy C."/>
            <person name="Pearson M."/>
            <person name="Poon T.W."/>
            <person name="Priest M."/>
            <person name="Roberts A."/>
            <person name="Saif S."/>
            <person name="Shea T."/>
            <person name="Sisk P."/>
            <person name="Sykes S."/>
            <person name="Wortman J."/>
            <person name="Nusbaum C."/>
            <person name="Birren B."/>
        </authorList>
    </citation>
    <scope>NUCLEOTIDE SEQUENCE [LARGE SCALE GENOMIC DNA]</scope>
    <source>
        <strain evidence="4 5">HGA0223</strain>
    </source>
</reference>
<sequence length="657" mass="73854">MIKTNIAPRAYALKRPLKTMTPMTAASRPKLWRNDITGLRALAVLPVLIFHAFPSLIPGGFFGVDVFFVISGYLISGIIFRGIASSSFSYLEFYEKRIKRIIPNLILLLTFVAAAGWFILLPDEYANLGMHIDASTLFIQNFQLLSEIGYFTEDALRKPLLHLWSLAIEEQFYIVFPLICTLIWRLSRSVKMIGIAAALIALGSLAACLSSSDRNFAFYFPLTRFWELGAGILLSYSETFIGFSTSRFSQNVRNGLSIAGILMIVLPMAFVTESTAHPGLITLIPVLGAVLVIAAEPDALFNRTLLCWRPMTFVGLISYSLYLWHWPLLAYLFIAVPDATPSVLIAALALSFVIAALVYFYVENPIRRCRNSGKAVLLLLAGLVLMLALGETIRQTDGFPQRPLKFEDKVISVRAENEWDGFEKAPRFKYEGVDIATPNPNAFPSLIFIGDSHMAQYYLRAQRLSEREHVNFGMIAKAGWFLFNDQRMGDYARAVKAIVADKRVHTLVIGSMWGGKIKEEEFYQVAATVRPLLETRKDLKVYVMLDYPWTPNVGGQQGIYDPLKHVNRITGDAVGMVQPFPAADDWKRGNEEIQRILGDAAEYIDPTPIVCPGQKCNLQAWYRDDDHLQPKRIEADGIWVDRIFEHAAAAESKERSR</sequence>